<feature type="transmembrane region" description="Helical" evidence="1">
    <location>
        <begin position="35"/>
        <end position="56"/>
    </location>
</feature>
<sequence>MRVPHWQNALAQILAQVAFWALLLFGLVNGGVAGLLFGGLTGTAVGLLIALIPGFFSKLEPLPE</sequence>
<dbReference type="RefSeq" id="WP_096460842.1">
    <property type="nucleotide sequence ID" value="NZ_AP014936.1"/>
</dbReference>
<dbReference type="Proteomes" id="UP000218899">
    <property type="component" value="Chromosome"/>
</dbReference>
<gene>
    <name evidence="2" type="ORF">SVA_1762</name>
</gene>
<feature type="transmembrane region" description="Helical" evidence="1">
    <location>
        <begin position="6"/>
        <end position="28"/>
    </location>
</feature>
<evidence type="ECO:0000313" key="3">
    <source>
        <dbReference type="Proteomes" id="UP000218899"/>
    </source>
</evidence>
<evidence type="ECO:0000256" key="1">
    <source>
        <dbReference type="SAM" id="Phobius"/>
    </source>
</evidence>
<dbReference type="EMBL" id="AP014936">
    <property type="protein sequence ID" value="BAU48316.1"/>
    <property type="molecule type" value="Genomic_DNA"/>
</dbReference>
<keyword evidence="1" id="KW-0812">Transmembrane</keyword>
<organism evidence="2 3">
    <name type="scientific">Sulfurifustis variabilis</name>
    <dbReference type="NCBI Taxonomy" id="1675686"/>
    <lineage>
        <taxon>Bacteria</taxon>
        <taxon>Pseudomonadati</taxon>
        <taxon>Pseudomonadota</taxon>
        <taxon>Gammaproteobacteria</taxon>
        <taxon>Acidiferrobacterales</taxon>
        <taxon>Acidiferrobacteraceae</taxon>
        <taxon>Sulfurifustis</taxon>
    </lineage>
</organism>
<evidence type="ECO:0000313" key="2">
    <source>
        <dbReference type="EMBL" id="BAU48316.1"/>
    </source>
</evidence>
<dbReference type="KEGG" id="sva:SVA_1762"/>
<protein>
    <submittedName>
        <fullName evidence="2">Uncharacterized protein</fullName>
    </submittedName>
</protein>
<keyword evidence="1" id="KW-1133">Transmembrane helix</keyword>
<keyword evidence="1" id="KW-0472">Membrane</keyword>
<dbReference type="AlphaFoldDB" id="A0A1B4V461"/>
<accession>A0A1B4V461</accession>
<reference evidence="2 3" key="1">
    <citation type="submission" date="2015-08" db="EMBL/GenBank/DDBJ databases">
        <title>Complete genome sequence of Sulfurifustis variabilis.</title>
        <authorList>
            <person name="Miura A."/>
            <person name="Kojima H."/>
            <person name="Fukui M."/>
        </authorList>
    </citation>
    <scope>NUCLEOTIDE SEQUENCE [LARGE SCALE GENOMIC DNA]</scope>
    <source>
        <strain evidence="3">skN76</strain>
    </source>
</reference>
<proteinExistence type="predicted"/>
<keyword evidence="3" id="KW-1185">Reference proteome</keyword>
<name>A0A1B4V461_9GAMM</name>